<dbReference type="EMBL" id="ML742352">
    <property type="protein sequence ID" value="KAE8145379.1"/>
    <property type="molecule type" value="Genomic_DNA"/>
</dbReference>
<dbReference type="Proteomes" id="UP000325780">
    <property type="component" value="Unassembled WGS sequence"/>
</dbReference>
<evidence type="ECO:0000313" key="2">
    <source>
        <dbReference type="Proteomes" id="UP000325780"/>
    </source>
</evidence>
<proteinExistence type="predicted"/>
<name>A0A5N6TGY1_ASPAV</name>
<protein>
    <submittedName>
        <fullName evidence="1">Uncharacterized protein</fullName>
    </submittedName>
</protein>
<keyword evidence="2" id="KW-1185">Reference proteome</keyword>
<organism evidence="1 2">
    <name type="scientific">Aspergillus avenaceus</name>
    <dbReference type="NCBI Taxonomy" id="36643"/>
    <lineage>
        <taxon>Eukaryota</taxon>
        <taxon>Fungi</taxon>
        <taxon>Dikarya</taxon>
        <taxon>Ascomycota</taxon>
        <taxon>Pezizomycotina</taxon>
        <taxon>Eurotiomycetes</taxon>
        <taxon>Eurotiomycetidae</taxon>
        <taxon>Eurotiales</taxon>
        <taxon>Aspergillaceae</taxon>
        <taxon>Aspergillus</taxon>
        <taxon>Aspergillus subgen. Circumdati</taxon>
    </lineage>
</organism>
<sequence>MNFFFLFLVLIEKQEGKVKRMLHLRPYGYLLSKPCITRDHWHYPGSRNKNKTLPVNKPNVGQTSTVHLISICFTS</sequence>
<reference evidence="1 2" key="1">
    <citation type="submission" date="2019-04" db="EMBL/GenBank/DDBJ databases">
        <title>Friends and foes A comparative genomics study of 23 Aspergillus species from section Flavi.</title>
        <authorList>
            <consortium name="DOE Joint Genome Institute"/>
            <person name="Kjaerbolling I."/>
            <person name="Vesth T."/>
            <person name="Frisvad J.C."/>
            <person name="Nybo J.L."/>
            <person name="Theobald S."/>
            <person name="Kildgaard S."/>
            <person name="Isbrandt T."/>
            <person name="Kuo A."/>
            <person name="Sato A."/>
            <person name="Lyhne E.K."/>
            <person name="Kogle M.E."/>
            <person name="Wiebenga A."/>
            <person name="Kun R.S."/>
            <person name="Lubbers R.J."/>
            <person name="Makela M.R."/>
            <person name="Barry K."/>
            <person name="Chovatia M."/>
            <person name="Clum A."/>
            <person name="Daum C."/>
            <person name="Haridas S."/>
            <person name="He G."/>
            <person name="LaButti K."/>
            <person name="Lipzen A."/>
            <person name="Mondo S."/>
            <person name="Riley R."/>
            <person name="Salamov A."/>
            <person name="Simmons B.A."/>
            <person name="Magnuson J.K."/>
            <person name="Henrissat B."/>
            <person name="Mortensen U.H."/>
            <person name="Larsen T.O."/>
            <person name="Devries R.P."/>
            <person name="Grigoriev I.V."/>
            <person name="Machida M."/>
            <person name="Baker S.E."/>
            <person name="Andersen M.R."/>
        </authorList>
    </citation>
    <scope>NUCLEOTIDE SEQUENCE [LARGE SCALE GENOMIC DNA]</scope>
    <source>
        <strain evidence="1 2">IBT 18842</strain>
    </source>
</reference>
<gene>
    <name evidence="1" type="ORF">BDV25DRAFT_164822</name>
</gene>
<evidence type="ECO:0000313" key="1">
    <source>
        <dbReference type="EMBL" id="KAE8145379.1"/>
    </source>
</evidence>
<dbReference type="AlphaFoldDB" id="A0A5N6TGY1"/>
<accession>A0A5N6TGY1</accession>